<keyword evidence="2" id="KW-1185">Reference proteome</keyword>
<dbReference type="OrthoDB" id="8948853at2759"/>
<dbReference type="Gene3D" id="3.30.420.10">
    <property type="entry name" value="Ribonuclease H-like superfamily/Ribonuclease H"/>
    <property type="match status" value="1"/>
</dbReference>
<sequence length="124" mass="14635">MPPLCQLLRRLARRKHLLSSYHKRKHLGFAKCYRNLDWTQVLWSDGTKMTLLSITSKGPGNIVRIHGIMDSIKYHKILDQYLAASARRLKVGCGWIFQQDNDPKQTSIFTQKWFTDHRIKVVQW</sequence>
<gene>
    <name evidence="1" type="ORF">SKAU_G00306880</name>
</gene>
<dbReference type="GO" id="GO:0003676">
    <property type="term" value="F:nucleic acid binding"/>
    <property type="evidence" value="ECO:0007669"/>
    <property type="project" value="InterPro"/>
</dbReference>
<comment type="caution">
    <text evidence="1">The sequence shown here is derived from an EMBL/GenBank/DDBJ whole genome shotgun (WGS) entry which is preliminary data.</text>
</comment>
<dbReference type="InterPro" id="IPR036397">
    <property type="entry name" value="RNaseH_sf"/>
</dbReference>
<reference evidence="1" key="1">
    <citation type="journal article" date="2023" name="Science">
        <title>Genome structures resolve the early diversification of teleost fishes.</title>
        <authorList>
            <person name="Parey E."/>
            <person name="Louis A."/>
            <person name="Montfort J."/>
            <person name="Bouchez O."/>
            <person name="Roques C."/>
            <person name="Iampietro C."/>
            <person name="Lluch J."/>
            <person name="Castinel A."/>
            <person name="Donnadieu C."/>
            <person name="Desvignes T."/>
            <person name="Floi Bucao C."/>
            <person name="Jouanno E."/>
            <person name="Wen M."/>
            <person name="Mejri S."/>
            <person name="Dirks R."/>
            <person name="Jansen H."/>
            <person name="Henkel C."/>
            <person name="Chen W.J."/>
            <person name="Zahm M."/>
            <person name="Cabau C."/>
            <person name="Klopp C."/>
            <person name="Thompson A.W."/>
            <person name="Robinson-Rechavi M."/>
            <person name="Braasch I."/>
            <person name="Lecointre G."/>
            <person name="Bobe J."/>
            <person name="Postlethwait J.H."/>
            <person name="Berthelot C."/>
            <person name="Roest Crollius H."/>
            <person name="Guiguen Y."/>
        </authorList>
    </citation>
    <scope>NUCLEOTIDE SEQUENCE</scope>
    <source>
        <strain evidence="1">WJC10195</strain>
    </source>
</reference>
<evidence type="ECO:0008006" key="3">
    <source>
        <dbReference type="Google" id="ProtNLM"/>
    </source>
</evidence>
<proteinExistence type="predicted"/>
<dbReference type="Proteomes" id="UP001152622">
    <property type="component" value="Chromosome 13"/>
</dbReference>
<feature type="non-terminal residue" evidence="1">
    <location>
        <position position="124"/>
    </location>
</feature>
<dbReference type="AlphaFoldDB" id="A0A9Q1IIS0"/>
<organism evidence="1 2">
    <name type="scientific">Synaphobranchus kaupii</name>
    <name type="common">Kaup's arrowtooth eel</name>
    <dbReference type="NCBI Taxonomy" id="118154"/>
    <lineage>
        <taxon>Eukaryota</taxon>
        <taxon>Metazoa</taxon>
        <taxon>Chordata</taxon>
        <taxon>Craniata</taxon>
        <taxon>Vertebrata</taxon>
        <taxon>Euteleostomi</taxon>
        <taxon>Actinopterygii</taxon>
        <taxon>Neopterygii</taxon>
        <taxon>Teleostei</taxon>
        <taxon>Anguilliformes</taxon>
        <taxon>Synaphobranchidae</taxon>
        <taxon>Synaphobranchus</taxon>
    </lineage>
</organism>
<protein>
    <recommendedName>
        <fullName evidence="3">Transposase</fullName>
    </recommendedName>
</protein>
<dbReference type="EMBL" id="JAINUF010000013">
    <property type="protein sequence ID" value="KAJ8343359.1"/>
    <property type="molecule type" value="Genomic_DNA"/>
</dbReference>
<evidence type="ECO:0000313" key="1">
    <source>
        <dbReference type="EMBL" id="KAJ8343359.1"/>
    </source>
</evidence>
<evidence type="ECO:0000313" key="2">
    <source>
        <dbReference type="Proteomes" id="UP001152622"/>
    </source>
</evidence>
<accession>A0A9Q1IIS0</accession>
<name>A0A9Q1IIS0_SYNKA</name>